<sequence length="159" mass="17877">MEPSILYLPKKGHSPQHAGRFVWRIDNGPETYAERTSFGLGEFPPGSGQRYWVLSGSTGTPEQENYFYFQIIIDYQRGPFENITLKLGDHKLLSMGHTYSIPAPEGFYGVQTVAADAGETTLSLDLETGTIDGRFESVYRALRLAPKGHFRMTRDNLQV</sequence>
<evidence type="ECO:0000313" key="1">
    <source>
        <dbReference type="EMBL" id="NWB86947.1"/>
    </source>
</evidence>
<evidence type="ECO:0000313" key="2">
    <source>
        <dbReference type="Proteomes" id="UP000522864"/>
    </source>
</evidence>
<accession>A0A7Y7WT57</accession>
<protein>
    <submittedName>
        <fullName evidence="1">Uncharacterized protein</fullName>
    </submittedName>
</protein>
<organism evidence="1 2">
    <name type="scientific">Pseudomonas gingeri</name>
    <dbReference type="NCBI Taxonomy" id="117681"/>
    <lineage>
        <taxon>Bacteria</taxon>
        <taxon>Pseudomonadati</taxon>
        <taxon>Pseudomonadota</taxon>
        <taxon>Gammaproteobacteria</taxon>
        <taxon>Pseudomonadales</taxon>
        <taxon>Pseudomonadaceae</taxon>
        <taxon>Pseudomonas</taxon>
    </lineage>
</organism>
<comment type="caution">
    <text evidence="1">The sequence shown here is derived from an EMBL/GenBank/DDBJ whole genome shotgun (WGS) entry which is preliminary data.</text>
</comment>
<gene>
    <name evidence="1" type="ORF">HX830_18885</name>
</gene>
<proteinExistence type="predicted"/>
<reference evidence="1 2" key="1">
    <citation type="submission" date="2020-04" db="EMBL/GenBank/DDBJ databases">
        <title>Molecular characterization of pseudomonads from Agaricus bisporus reveal novel blotch 2 pathogens in Western Europe.</title>
        <authorList>
            <person name="Taparia T."/>
            <person name="Krijger M."/>
            <person name="Haynes E."/>
            <person name="Elpinstone J.G."/>
            <person name="Noble R."/>
            <person name="Van Der Wolf J."/>
        </authorList>
    </citation>
    <scope>NUCLEOTIDE SEQUENCE [LARGE SCALE GENOMIC DNA]</scope>
    <source>
        <strain evidence="1 2">G9001</strain>
    </source>
</reference>
<dbReference type="EMBL" id="JACAQA010000015">
    <property type="protein sequence ID" value="NWB86947.1"/>
    <property type="molecule type" value="Genomic_DNA"/>
</dbReference>
<name>A0A7Y7WT57_9PSED</name>
<dbReference type="Proteomes" id="UP000522864">
    <property type="component" value="Unassembled WGS sequence"/>
</dbReference>
<dbReference type="AlphaFoldDB" id="A0A7Y7WT57"/>
<dbReference type="RefSeq" id="WP_177101839.1">
    <property type="nucleotide sequence ID" value="NZ_JACAQA010000015.1"/>
</dbReference>